<keyword evidence="1" id="KW-1133">Transmembrane helix</keyword>
<evidence type="ECO:0000313" key="3">
    <source>
        <dbReference type="Proteomes" id="UP000662857"/>
    </source>
</evidence>
<keyword evidence="1" id="KW-0472">Membrane</keyword>
<dbReference type="EMBL" id="CP070499">
    <property type="protein sequence ID" value="QSB16794.1"/>
    <property type="molecule type" value="Genomic_DNA"/>
</dbReference>
<evidence type="ECO:0000256" key="1">
    <source>
        <dbReference type="SAM" id="Phobius"/>
    </source>
</evidence>
<dbReference type="RefSeq" id="WP_239679030.1">
    <property type="nucleotide sequence ID" value="NZ_CP070499.1"/>
</dbReference>
<reference evidence="2" key="1">
    <citation type="submission" date="2021-02" db="EMBL/GenBank/DDBJ databases">
        <title>Natrosporangium hydrolyticum gen. nov., sp. nov, a haloalkaliphilic actinobacterium from a soda solonchak soil.</title>
        <authorList>
            <person name="Sorokin D.Y."/>
            <person name="Khijniak T.V."/>
            <person name="Zakharycheva A.P."/>
            <person name="Boueva O.V."/>
            <person name="Ariskina E.V."/>
            <person name="Hahnke R.L."/>
            <person name="Bunk B."/>
            <person name="Sproer C."/>
            <person name="Schumann P."/>
            <person name="Evtushenko L.I."/>
            <person name="Kublanov I.V."/>
        </authorList>
    </citation>
    <scope>NUCLEOTIDE SEQUENCE</scope>
    <source>
        <strain evidence="2">DSM 106523</strain>
    </source>
</reference>
<feature type="transmembrane region" description="Helical" evidence="1">
    <location>
        <begin position="6"/>
        <end position="32"/>
    </location>
</feature>
<name>A0A895YFZ8_9ACTN</name>
<gene>
    <name evidence="2" type="ORF">JQS43_11210</name>
</gene>
<dbReference type="Proteomes" id="UP000662857">
    <property type="component" value="Chromosome"/>
</dbReference>
<organism evidence="2 3">
    <name type="scientific">Natronosporangium hydrolyticum</name>
    <dbReference type="NCBI Taxonomy" id="2811111"/>
    <lineage>
        <taxon>Bacteria</taxon>
        <taxon>Bacillati</taxon>
        <taxon>Actinomycetota</taxon>
        <taxon>Actinomycetes</taxon>
        <taxon>Micromonosporales</taxon>
        <taxon>Micromonosporaceae</taxon>
        <taxon>Natronosporangium</taxon>
    </lineage>
</organism>
<accession>A0A895YFZ8</accession>
<evidence type="ECO:0000313" key="2">
    <source>
        <dbReference type="EMBL" id="QSB16794.1"/>
    </source>
</evidence>
<proteinExistence type="predicted"/>
<sequence>MSGLALIVAVVTTGLVAGIFLGFSISVMPALARTGDRTFVEVMQRINAAIQNPLFGLVFLGAVVSIGVAGWLHASREEMFSWILAGAVGYGLTLLITFAINIPLNNRLDRAGPAGGLANPRSPRRAFERLWVGAHHVRTLTCVAAFGCLTLALAEL</sequence>
<protein>
    <submittedName>
        <fullName evidence="2">DUF1772 domain-containing protein</fullName>
    </submittedName>
</protein>
<keyword evidence="1" id="KW-0812">Transmembrane</keyword>
<keyword evidence="3" id="KW-1185">Reference proteome</keyword>
<feature type="transmembrane region" description="Helical" evidence="1">
    <location>
        <begin position="53"/>
        <end position="73"/>
    </location>
</feature>
<feature type="transmembrane region" description="Helical" evidence="1">
    <location>
        <begin position="79"/>
        <end position="100"/>
    </location>
</feature>
<dbReference type="AlphaFoldDB" id="A0A895YFZ8"/>
<dbReference type="InterPro" id="IPR013901">
    <property type="entry name" value="Anthrone_oxy"/>
</dbReference>
<dbReference type="Pfam" id="PF08592">
    <property type="entry name" value="Anthrone_oxy"/>
    <property type="match status" value="1"/>
</dbReference>
<dbReference type="KEGG" id="nhy:JQS43_11210"/>